<feature type="transmembrane region" description="Helical" evidence="1">
    <location>
        <begin position="7"/>
        <end position="31"/>
    </location>
</feature>
<reference evidence="3" key="1">
    <citation type="submission" date="2022-08" db="EMBL/GenBank/DDBJ databases">
        <title>Catabolic pathway analysis in culturable SAR92 clade bacteria reveals their overlooked roles in DMSP degradation in coastal seas.</title>
        <authorList>
            <person name="He X."/>
            <person name="Zhang X."/>
            <person name="Zhang Y."/>
        </authorList>
    </citation>
    <scope>NUCLEOTIDE SEQUENCE</scope>
    <source>
        <strain evidence="3">H455</strain>
    </source>
</reference>
<feature type="transmembrane region" description="Helical" evidence="1">
    <location>
        <begin position="196"/>
        <end position="214"/>
    </location>
</feature>
<name>A0ABY5TQK0_9GAMM</name>
<dbReference type="PANTHER" id="PTHR42208:SF1">
    <property type="entry name" value="HEAVY METAL TRANSPORTER"/>
    <property type="match status" value="1"/>
</dbReference>
<feature type="domain" description="Urease accessory protein UreH-like transmembrane" evidence="2">
    <location>
        <begin position="10"/>
        <end position="210"/>
    </location>
</feature>
<accession>A0ABY5TQK0</accession>
<proteinExistence type="predicted"/>
<dbReference type="InterPro" id="IPR039447">
    <property type="entry name" value="UreH-like_TM_dom"/>
</dbReference>
<feature type="transmembrane region" description="Helical" evidence="1">
    <location>
        <begin position="133"/>
        <end position="151"/>
    </location>
</feature>
<protein>
    <submittedName>
        <fullName evidence="3">Sulfite exporter TauE/SafE family protein</fullName>
    </submittedName>
</protein>
<feature type="transmembrane region" description="Helical" evidence="1">
    <location>
        <begin position="82"/>
        <end position="101"/>
    </location>
</feature>
<keyword evidence="4" id="KW-1185">Reference proteome</keyword>
<keyword evidence="1" id="KW-0472">Membrane</keyword>
<evidence type="ECO:0000256" key="1">
    <source>
        <dbReference type="SAM" id="Phobius"/>
    </source>
</evidence>
<dbReference type="PANTHER" id="PTHR42208">
    <property type="entry name" value="HEAVY METAL TRANSPORTER-RELATED"/>
    <property type="match status" value="1"/>
</dbReference>
<gene>
    <name evidence="3" type="ORF">NYF23_12225</name>
</gene>
<dbReference type="EMBL" id="CP103416">
    <property type="protein sequence ID" value="UVW34766.1"/>
    <property type="molecule type" value="Genomic_DNA"/>
</dbReference>
<organism evidence="3 4">
    <name type="scientific">SAR92 clade bacterium H455</name>
    <dbReference type="NCBI Taxonomy" id="2974818"/>
    <lineage>
        <taxon>Bacteria</taxon>
        <taxon>Pseudomonadati</taxon>
        <taxon>Pseudomonadota</taxon>
        <taxon>Gammaproteobacteria</taxon>
        <taxon>Cellvibrionales</taxon>
        <taxon>Porticoccaceae</taxon>
        <taxon>SAR92 clade</taxon>
    </lineage>
</organism>
<feature type="transmembrane region" description="Helical" evidence="1">
    <location>
        <begin position="163"/>
        <end position="184"/>
    </location>
</feature>
<evidence type="ECO:0000259" key="2">
    <source>
        <dbReference type="Pfam" id="PF13386"/>
    </source>
</evidence>
<feature type="transmembrane region" description="Helical" evidence="1">
    <location>
        <begin position="51"/>
        <end position="70"/>
    </location>
</feature>
<dbReference type="Proteomes" id="UP001059934">
    <property type="component" value="Chromosome"/>
</dbReference>
<evidence type="ECO:0000313" key="4">
    <source>
        <dbReference type="Proteomes" id="UP001059934"/>
    </source>
</evidence>
<keyword evidence="1" id="KW-0812">Transmembrane</keyword>
<dbReference type="Pfam" id="PF13386">
    <property type="entry name" value="DsbD_2"/>
    <property type="match status" value="1"/>
</dbReference>
<evidence type="ECO:0000313" key="3">
    <source>
        <dbReference type="EMBL" id="UVW34766.1"/>
    </source>
</evidence>
<keyword evidence="1" id="KW-1133">Transmembrane helix</keyword>
<sequence length="225" mass="24215">MTFDYALLGTLFMVGLFGSGHCIGMCGGIVAALGSNRPNLVLLLGYNFGRLLSYSMAGAIAAGLVVGLAGDRYQALIPLLRTLAAIIIVLMGLYIAGWWRVLTRLEQLGNIVWKRIQPLIWRLGKPDSSVKSVAAGMLWGWLPCGLVYSALSQALLSDSAIMGAVAMLAFGLGTLPAMLAAGWFSSQLARWLQSPALRRLMGLCLIAMGLLMIWQMQQSAGHRHH</sequence>